<comment type="function">
    <text evidence="1">Could be involved in insertion of integral membrane proteins into the membrane.</text>
</comment>
<keyword evidence="1" id="KW-0472">Membrane</keyword>
<dbReference type="SMART" id="SM01234">
    <property type="entry name" value="Haemolytic"/>
    <property type="match status" value="1"/>
</dbReference>
<keyword evidence="1" id="KW-1003">Cell membrane</keyword>
<evidence type="ECO:0000313" key="2">
    <source>
        <dbReference type="EMBL" id="SHF30489.1"/>
    </source>
</evidence>
<name>A0A1M5AJN7_9HYPH</name>
<protein>
    <recommendedName>
        <fullName evidence="1">Putative membrane protein insertion efficiency factor</fullName>
    </recommendedName>
</protein>
<dbReference type="Proteomes" id="UP000184485">
    <property type="component" value="Unassembled WGS sequence"/>
</dbReference>
<dbReference type="EMBL" id="FQUP01000001">
    <property type="protein sequence ID" value="SHF30489.1"/>
    <property type="molecule type" value="Genomic_DNA"/>
</dbReference>
<evidence type="ECO:0000313" key="3">
    <source>
        <dbReference type="Proteomes" id="UP000184485"/>
    </source>
</evidence>
<gene>
    <name evidence="2" type="ORF">SAMN02745157_2156</name>
</gene>
<dbReference type="OrthoDB" id="9801753at2"/>
<dbReference type="PANTHER" id="PTHR33383:SF1">
    <property type="entry name" value="MEMBRANE PROTEIN INSERTION EFFICIENCY FACTOR-RELATED"/>
    <property type="match status" value="1"/>
</dbReference>
<dbReference type="InterPro" id="IPR002696">
    <property type="entry name" value="Membr_insert_effic_factor_YidD"/>
</dbReference>
<dbReference type="PANTHER" id="PTHR33383">
    <property type="entry name" value="MEMBRANE PROTEIN INSERTION EFFICIENCY FACTOR-RELATED"/>
    <property type="match status" value="1"/>
</dbReference>
<dbReference type="GO" id="GO:0005886">
    <property type="term" value="C:plasma membrane"/>
    <property type="evidence" value="ECO:0007669"/>
    <property type="project" value="UniProtKB-SubCell"/>
</dbReference>
<evidence type="ECO:0000256" key="1">
    <source>
        <dbReference type="HAMAP-Rule" id="MF_00386"/>
    </source>
</evidence>
<comment type="subcellular location">
    <subcellularLocation>
        <location evidence="1">Cell membrane</location>
        <topology evidence="1">Peripheral membrane protein</topology>
        <orientation evidence="1">Cytoplasmic side</orientation>
    </subcellularLocation>
</comment>
<accession>A0A1M5AJN7</accession>
<dbReference type="NCBIfam" id="TIGR00278">
    <property type="entry name" value="membrane protein insertion efficiency factor YidD"/>
    <property type="match status" value="1"/>
</dbReference>
<dbReference type="Pfam" id="PF01809">
    <property type="entry name" value="YidD"/>
    <property type="match status" value="1"/>
</dbReference>
<keyword evidence="3" id="KW-1185">Reference proteome</keyword>
<organism evidence="2 3">
    <name type="scientific">Kaistia soli DSM 19436</name>
    <dbReference type="NCBI Taxonomy" id="1122133"/>
    <lineage>
        <taxon>Bacteria</taxon>
        <taxon>Pseudomonadati</taxon>
        <taxon>Pseudomonadota</taxon>
        <taxon>Alphaproteobacteria</taxon>
        <taxon>Hyphomicrobiales</taxon>
        <taxon>Kaistiaceae</taxon>
        <taxon>Kaistia</taxon>
    </lineage>
</organism>
<proteinExistence type="inferred from homology"/>
<sequence>MCTSTAHRHEANAPDARAKGLPALIGIGLIRLYKLMLSPFLGQNCRYLPTCSSYGEEAIRRHGLWAGGWTTLARFQRCGPFGASGYDPVPEVLRPAARWYLPWRYGQWTGKHIDPKTRLD</sequence>
<reference evidence="2 3" key="1">
    <citation type="submission" date="2016-11" db="EMBL/GenBank/DDBJ databases">
        <authorList>
            <person name="Jaros S."/>
            <person name="Januszkiewicz K."/>
            <person name="Wedrychowicz H."/>
        </authorList>
    </citation>
    <scope>NUCLEOTIDE SEQUENCE [LARGE SCALE GENOMIC DNA]</scope>
    <source>
        <strain evidence="2 3">DSM 19436</strain>
    </source>
</reference>
<dbReference type="AlphaFoldDB" id="A0A1M5AJN7"/>
<dbReference type="STRING" id="1122133.SAMN02745157_2156"/>
<dbReference type="HAMAP" id="MF_00386">
    <property type="entry name" value="UPF0161_YidD"/>
    <property type="match status" value="1"/>
</dbReference>
<comment type="similarity">
    <text evidence="1">Belongs to the UPF0161 family.</text>
</comment>